<protein>
    <submittedName>
        <fullName evidence="1">Uncharacterized protein</fullName>
    </submittedName>
</protein>
<evidence type="ECO:0000313" key="1">
    <source>
        <dbReference type="EMBL" id="MBB5722840.1"/>
    </source>
</evidence>
<sequence length="45" mass="5205">MMLKIRVKTRVDRDTVKAQFVACLINDLNAYLLQLCDFDIGTVYP</sequence>
<reference evidence="1 2" key="1">
    <citation type="submission" date="2020-08" db="EMBL/GenBank/DDBJ databases">
        <title>Genomic Encyclopedia of Type Strains, Phase IV (KMG-IV): sequencing the most valuable type-strain genomes for metagenomic binning, comparative biology and taxonomic classification.</title>
        <authorList>
            <person name="Goeker M."/>
        </authorList>
    </citation>
    <scope>NUCLEOTIDE SEQUENCE [LARGE SCALE GENOMIC DNA]</scope>
    <source>
        <strain evidence="1 2">DSM 101064</strain>
    </source>
</reference>
<comment type="caution">
    <text evidence="1">The sequence shown here is derived from an EMBL/GenBank/DDBJ whole genome shotgun (WGS) entry which is preliminary data.</text>
</comment>
<name>A0A7W9BLW1_9RHOB</name>
<evidence type="ECO:0000313" key="2">
    <source>
        <dbReference type="Proteomes" id="UP000535415"/>
    </source>
</evidence>
<dbReference type="Proteomes" id="UP000535415">
    <property type="component" value="Unassembled WGS sequence"/>
</dbReference>
<dbReference type="AlphaFoldDB" id="A0A7W9BLW1"/>
<organism evidence="1 2">
    <name type="scientific">Yoonia ponticola</name>
    <dbReference type="NCBI Taxonomy" id="1524255"/>
    <lineage>
        <taxon>Bacteria</taxon>
        <taxon>Pseudomonadati</taxon>
        <taxon>Pseudomonadota</taxon>
        <taxon>Alphaproteobacteria</taxon>
        <taxon>Rhodobacterales</taxon>
        <taxon>Paracoccaceae</taxon>
        <taxon>Yoonia</taxon>
    </lineage>
</organism>
<dbReference type="EMBL" id="JACIJM010000006">
    <property type="protein sequence ID" value="MBB5722840.1"/>
    <property type="molecule type" value="Genomic_DNA"/>
</dbReference>
<proteinExistence type="predicted"/>
<keyword evidence="2" id="KW-1185">Reference proteome</keyword>
<accession>A0A7W9BLW1</accession>
<gene>
    <name evidence="1" type="ORF">FHS72_002470</name>
</gene>